<dbReference type="EMBL" id="DVMM01000085">
    <property type="protein sequence ID" value="HIU29488.1"/>
    <property type="molecule type" value="Genomic_DNA"/>
</dbReference>
<accession>A0A9D1I750</accession>
<dbReference type="Proteomes" id="UP000824089">
    <property type="component" value="Unassembled WGS sequence"/>
</dbReference>
<evidence type="ECO:0000256" key="2">
    <source>
        <dbReference type="ARBA" id="ARBA00022692"/>
    </source>
</evidence>
<evidence type="ECO:0000259" key="7">
    <source>
        <dbReference type="Pfam" id="PF04932"/>
    </source>
</evidence>
<feature type="transmembrane region" description="Helical" evidence="6">
    <location>
        <begin position="12"/>
        <end position="32"/>
    </location>
</feature>
<feature type="transmembrane region" description="Helical" evidence="6">
    <location>
        <begin position="390"/>
        <end position="412"/>
    </location>
</feature>
<dbReference type="InterPro" id="IPR007016">
    <property type="entry name" value="O-antigen_ligase-rel_domated"/>
</dbReference>
<organism evidence="8 9">
    <name type="scientific">Candidatus Egerieisoma faecipullorum</name>
    <dbReference type="NCBI Taxonomy" id="2840963"/>
    <lineage>
        <taxon>Bacteria</taxon>
        <taxon>Bacillati</taxon>
        <taxon>Bacillota</taxon>
        <taxon>Clostridia</taxon>
        <taxon>Eubacteriales</taxon>
        <taxon>Clostridiaceae</taxon>
        <taxon>Clostridiaceae incertae sedis</taxon>
        <taxon>Candidatus Egerieisoma</taxon>
    </lineage>
</organism>
<dbReference type="PANTHER" id="PTHR37422">
    <property type="entry name" value="TEICHURONIC ACID BIOSYNTHESIS PROTEIN TUAE"/>
    <property type="match status" value="1"/>
</dbReference>
<evidence type="ECO:0000313" key="8">
    <source>
        <dbReference type="EMBL" id="HIU29488.1"/>
    </source>
</evidence>
<keyword evidence="3 6" id="KW-1133">Transmembrane helix</keyword>
<reference evidence="8" key="2">
    <citation type="journal article" date="2021" name="PeerJ">
        <title>Extensive microbial diversity within the chicken gut microbiome revealed by metagenomics and culture.</title>
        <authorList>
            <person name="Gilroy R."/>
            <person name="Ravi A."/>
            <person name="Getino M."/>
            <person name="Pursley I."/>
            <person name="Horton D.L."/>
            <person name="Alikhan N.F."/>
            <person name="Baker D."/>
            <person name="Gharbi K."/>
            <person name="Hall N."/>
            <person name="Watson M."/>
            <person name="Adriaenssens E.M."/>
            <person name="Foster-Nyarko E."/>
            <person name="Jarju S."/>
            <person name="Secka A."/>
            <person name="Antonio M."/>
            <person name="Oren A."/>
            <person name="Chaudhuri R.R."/>
            <person name="La Ragione R."/>
            <person name="Hildebrand F."/>
            <person name="Pallen M.J."/>
        </authorList>
    </citation>
    <scope>NUCLEOTIDE SEQUENCE</scope>
    <source>
        <strain evidence="8">CHK195-4489</strain>
    </source>
</reference>
<proteinExistence type="predicted"/>
<feature type="transmembrane region" description="Helical" evidence="6">
    <location>
        <begin position="44"/>
        <end position="63"/>
    </location>
</feature>
<feature type="domain" description="O-antigen ligase-related" evidence="7">
    <location>
        <begin position="215"/>
        <end position="397"/>
    </location>
</feature>
<dbReference type="Pfam" id="PF04932">
    <property type="entry name" value="Wzy_C"/>
    <property type="match status" value="1"/>
</dbReference>
<dbReference type="GO" id="GO:0016020">
    <property type="term" value="C:membrane"/>
    <property type="evidence" value="ECO:0007669"/>
    <property type="project" value="UniProtKB-SubCell"/>
</dbReference>
<evidence type="ECO:0000313" key="9">
    <source>
        <dbReference type="Proteomes" id="UP000824089"/>
    </source>
</evidence>
<feature type="transmembrane region" description="Helical" evidence="6">
    <location>
        <begin position="206"/>
        <end position="224"/>
    </location>
</feature>
<evidence type="ECO:0000256" key="6">
    <source>
        <dbReference type="SAM" id="Phobius"/>
    </source>
</evidence>
<evidence type="ECO:0000256" key="5">
    <source>
        <dbReference type="SAM" id="MobiDB-lite"/>
    </source>
</evidence>
<evidence type="ECO:0000256" key="1">
    <source>
        <dbReference type="ARBA" id="ARBA00004141"/>
    </source>
</evidence>
<evidence type="ECO:0000256" key="3">
    <source>
        <dbReference type="ARBA" id="ARBA00022989"/>
    </source>
</evidence>
<feature type="transmembrane region" description="Helical" evidence="6">
    <location>
        <begin position="182"/>
        <end position="199"/>
    </location>
</feature>
<keyword evidence="2 6" id="KW-0812">Transmembrane</keyword>
<feature type="region of interest" description="Disordered" evidence="5">
    <location>
        <begin position="297"/>
        <end position="320"/>
    </location>
</feature>
<reference evidence="8" key="1">
    <citation type="submission" date="2020-10" db="EMBL/GenBank/DDBJ databases">
        <authorList>
            <person name="Gilroy R."/>
        </authorList>
    </citation>
    <scope>NUCLEOTIDE SEQUENCE</scope>
    <source>
        <strain evidence="8">CHK195-4489</strain>
    </source>
</reference>
<keyword evidence="4 6" id="KW-0472">Membrane</keyword>
<feature type="compositionally biased region" description="Low complexity" evidence="5">
    <location>
        <begin position="297"/>
        <end position="306"/>
    </location>
</feature>
<name>A0A9D1I750_9CLOT</name>
<sequence length="477" mass="53973">MKENNKIRGIFEGFTSGFLFKIVYLALVLISFNTFALDVPYLKTVFVALSVALGGIVLVYRLIHFKRFIKMKYIWILVAFLASYLLSLLLNLRYGFLEPIQAMVWMTFQYFILFLKDPARPCEKSQREFRVLSWIFCVYQFCCSAASLVLLFLNYTELNFERQPIKLAGLVWGRLWGVYTDPNYAAVLAVAAAFLGIYLVKCHKSVFLKIFCGINVVLQLLYVAFSDSRTGLVCLAVAGACYAYLRLVKLPKLDRKRLVRQTVSCITALCILCVLLIVPKGITYTYNKVIELTSSDITEPGETPQTPQEPPEPTIGREQDIESDVSNRRFDLWKSGLEIYRLKPIFGVSIFNAVAFAQEQLPTTYLINNDAGIFDSLHNAFLNVLMGQGIVGFVIFMIFIVLCVVLILKGYLKTKKEEYCRTNVRNAILIAVLAALGASMMFVGDIVYLNSGASFLFWNILGCLVFYYSGEEQDALA</sequence>
<feature type="transmembrane region" description="Helical" evidence="6">
    <location>
        <begin position="259"/>
        <end position="278"/>
    </location>
</feature>
<dbReference type="GO" id="GO:0016874">
    <property type="term" value="F:ligase activity"/>
    <property type="evidence" value="ECO:0007669"/>
    <property type="project" value="UniProtKB-KW"/>
</dbReference>
<feature type="transmembrane region" description="Helical" evidence="6">
    <location>
        <begin position="424"/>
        <end position="442"/>
    </location>
</feature>
<dbReference type="PANTHER" id="PTHR37422:SF23">
    <property type="entry name" value="TEICHURONIC ACID BIOSYNTHESIS PROTEIN TUAE"/>
    <property type="match status" value="1"/>
</dbReference>
<comment type="subcellular location">
    <subcellularLocation>
        <location evidence="1">Membrane</location>
        <topology evidence="1">Multi-pass membrane protein</topology>
    </subcellularLocation>
</comment>
<dbReference type="InterPro" id="IPR051533">
    <property type="entry name" value="WaaL-like"/>
</dbReference>
<feature type="transmembrane region" description="Helical" evidence="6">
    <location>
        <begin position="131"/>
        <end position="153"/>
    </location>
</feature>
<evidence type="ECO:0000256" key="4">
    <source>
        <dbReference type="ARBA" id="ARBA00023136"/>
    </source>
</evidence>
<comment type="caution">
    <text evidence="8">The sequence shown here is derived from an EMBL/GenBank/DDBJ whole genome shotgun (WGS) entry which is preliminary data.</text>
</comment>
<protein>
    <submittedName>
        <fullName evidence="8">O-antigen ligase family protein</fullName>
    </submittedName>
</protein>
<keyword evidence="8" id="KW-0436">Ligase</keyword>
<feature type="transmembrane region" description="Helical" evidence="6">
    <location>
        <begin position="75"/>
        <end position="96"/>
    </location>
</feature>
<feature type="transmembrane region" description="Helical" evidence="6">
    <location>
        <begin position="448"/>
        <end position="468"/>
    </location>
</feature>
<feature type="transmembrane region" description="Helical" evidence="6">
    <location>
        <begin position="230"/>
        <end position="247"/>
    </location>
</feature>
<gene>
    <name evidence="8" type="ORF">IAD50_04225</name>
</gene>
<feature type="transmembrane region" description="Helical" evidence="6">
    <location>
        <begin position="102"/>
        <end position="119"/>
    </location>
</feature>
<dbReference type="AlphaFoldDB" id="A0A9D1I750"/>